<dbReference type="PROSITE" id="PS50041">
    <property type="entry name" value="C_TYPE_LECTIN_2"/>
    <property type="match status" value="1"/>
</dbReference>
<dbReference type="PANTHER" id="PTHR22803">
    <property type="entry name" value="MANNOSE, PHOSPHOLIPASE, LECTIN RECEPTOR RELATED"/>
    <property type="match status" value="1"/>
</dbReference>
<dbReference type="Pfam" id="PF00059">
    <property type="entry name" value="Lectin_C"/>
    <property type="match status" value="1"/>
</dbReference>
<keyword evidence="2" id="KW-0472">Membrane</keyword>
<dbReference type="InterPro" id="IPR050111">
    <property type="entry name" value="C-type_lectin/snaclec_domain"/>
</dbReference>
<dbReference type="SUPFAM" id="SSF56436">
    <property type="entry name" value="C-type lectin-like"/>
    <property type="match status" value="1"/>
</dbReference>
<feature type="domain" description="C-type lectin" evidence="3">
    <location>
        <begin position="47"/>
        <end position="169"/>
    </location>
</feature>
<dbReference type="SMART" id="SM00034">
    <property type="entry name" value="CLECT"/>
    <property type="match status" value="1"/>
</dbReference>
<dbReference type="EMBL" id="DQ209289">
    <property type="protein sequence ID" value="ABB71672.1"/>
    <property type="molecule type" value="mRNA"/>
</dbReference>
<feature type="non-terminal residue" evidence="4">
    <location>
        <position position="1"/>
    </location>
</feature>
<name>Q079L7_AZUFA</name>
<evidence type="ECO:0000313" key="4">
    <source>
        <dbReference type="EMBL" id="ABB71672.1"/>
    </source>
</evidence>
<protein>
    <submittedName>
        <fullName evidence="4">C-type lectin A</fullName>
    </submittedName>
</protein>
<dbReference type="InterPro" id="IPR018378">
    <property type="entry name" value="C-type_lectin_CS"/>
</dbReference>
<dbReference type="InterPro" id="IPR001304">
    <property type="entry name" value="C-type_lectin-like"/>
</dbReference>
<dbReference type="PROSITE" id="PS00615">
    <property type="entry name" value="C_TYPE_LECTIN_1"/>
    <property type="match status" value="1"/>
</dbReference>
<evidence type="ECO:0000256" key="1">
    <source>
        <dbReference type="ARBA" id="ARBA00023157"/>
    </source>
</evidence>
<keyword evidence="2" id="KW-1133">Transmembrane helix</keyword>
<feature type="transmembrane region" description="Helical" evidence="2">
    <location>
        <begin position="15"/>
        <end position="34"/>
    </location>
</feature>
<dbReference type="GO" id="GO:0030246">
    <property type="term" value="F:carbohydrate binding"/>
    <property type="evidence" value="ECO:0007669"/>
    <property type="project" value="UniProtKB-KW"/>
</dbReference>
<reference evidence="4" key="1">
    <citation type="journal article" date="2009" name="Dev. Comp. Immunol.">
        <title>Cflec-4, a multidomain C-type lectin involved in immune defense of Zhikong scallop Chlamys farreri.</title>
        <authorList>
            <person name="Zhang H."/>
            <person name="Wang H."/>
            <person name="Wang L."/>
            <person name="Song L."/>
            <person name="Song X."/>
            <person name="Zhao J."/>
            <person name="Li L."/>
            <person name="Qiu L."/>
        </authorList>
    </citation>
    <scope>NUCLEOTIDE SEQUENCE</scope>
</reference>
<keyword evidence="1" id="KW-1015">Disulfide bond</keyword>
<dbReference type="AlphaFoldDB" id="Q079L7"/>
<keyword evidence="2" id="KW-0812">Transmembrane</keyword>
<organism evidence="4">
    <name type="scientific">Azumapecten farreri</name>
    <name type="common">Farrer's scallop</name>
    <name type="synonym">Chlamys farreri</name>
    <dbReference type="NCBI Taxonomy" id="106299"/>
    <lineage>
        <taxon>Eukaryota</taxon>
        <taxon>Metazoa</taxon>
        <taxon>Spiralia</taxon>
        <taxon>Lophotrochozoa</taxon>
        <taxon>Mollusca</taxon>
        <taxon>Bivalvia</taxon>
        <taxon>Autobranchia</taxon>
        <taxon>Pteriomorphia</taxon>
        <taxon>Pectinida</taxon>
        <taxon>Pectinoidea</taxon>
        <taxon>Pectinidae</taxon>
        <taxon>Azumapecten</taxon>
    </lineage>
</organism>
<keyword evidence="4" id="KW-0430">Lectin</keyword>
<dbReference type="SMR" id="Q079L7"/>
<evidence type="ECO:0000256" key="2">
    <source>
        <dbReference type="SAM" id="Phobius"/>
    </source>
</evidence>
<proteinExistence type="evidence at transcript level"/>
<evidence type="ECO:0000259" key="3">
    <source>
        <dbReference type="PROSITE" id="PS50041"/>
    </source>
</evidence>
<accession>Q079L7</accession>
<dbReference type="InterPro" id="IPR016187">
    <property type="entry name" value="CTDL_fold"/>
</dbReference>
<sequence>FPGDFNITGFDCITLNLYSMLLGSAIFGVLLVFVEAQSLCPEGWVSNKNACYHISRETEEWVAAEAMCKIYGATLVHIETTAEDNFLSEYLRNNSIVYNDHQYWIGLSDWEFEGTFIWVPEGVTPGYTNWGPGEPDNNHQNQHCTIIHTQEHYQWFDRMCNEQYSYICEKLNTDPSNIIG</sequence>
<dbReference type="Gene3D" id="3.10.100.10">
    <property type="entry name" value="Mannose-Binding Protein A, subunit A"/>
    <property type="match status" value="1"/>
</dbReference>
<dbReference type="CDD" id="cd00037">
    <property type="entry name" value="CLECT"/>
    <property type="match status" value="1"/>
</dbReference>
<dbReference type="InterPro" id="IPR016186">
    <property type="entry name" value="C-type_lectin-like/link_sf"/>
</dbReference>